<protein>
    <submittedName>
        <fullName evidence="1">DUF393 domain-containing protein</fullName>
    </submittedName>
</protein>
<dbReference type="EMBL" id="JAAKZV010000034">
    <property type="protein sequence ID" value="NGN64439.1"/>
    <property type="molecule type" value="Genomic_DNA"/>
</dbReference>
<dbReference type="AlphaFoldDB" id="A0A6G4TWQ9"/>
<reference evidence="1 2" key="1">
    <citation type="submission" date="2020-02" db="EMBL/GenBank/DDBJ databases">
        <title>Whole-genome analyses of novel actinobacteria.</title>
        <authorList>
            <person name="Sahin N."/>
        </authorList>
    </citation>
    <scope>NUCLEOTIDE SEQUENCE [LARGE SCALE GENOMIC DNA]</scope>
    <source>
        <strain evidence="1 2">A7024</strain>
    </source>
</reference>
<name>A0A6G4TWQ9_9ACTN</name>
<accession>A0A6G4TWQ9</accession>
<sequence>MRAPTAVHGLTVLYDADCKLCTFVRNWLSGQAQLVRLTLIPCGSVTARRRFPGLDHAATREEITVVGDGGQVYRGASAWIVCLWALAKYRPLAHRLSSGAGAQAARATVLAAAQWRGAARPWGGGAYADGWRYAPATGWSRTCPDGSCAPG</sequence>
<dbReference type="Pfam" id="PF04134">
    <property type="entry name" value="DCC1-like"/>
    <property type="match status" value="1"/>
</dbReference>
<evidence type="ECO:0000313" key="1">
    <source>
        <dbReference type="EMBL" id="NGN64439.1"/>
    </source>
</evidence>
<keyword evidence="2" id="KW-1185">Reference proteome</keyword>
<proteinExistence type="predicted"/>
<dbReference type="GO" id="GO:0015035">
    <property type="term" value="F:protein-disulfide reductase activity"/>
    <property type="evidence" value="ECO:0007669"/>
    <property type="project" value="InterPro"/>
</dbReference>
<gene>
    <name evidence="1" type="ORF">G5C51_11060</name>
</gene>
<organism evidence="1 2">
    <name type="scientific">Streptomyces coryli</name>
    <dbReference type="NCBI Taxonomy" id="1128680"/>
    <lineage>
        <taxon>Bacteria</taxon>
        <taxon>Bacillati</taxon>
        <taxon>Actinomycetota</taxon>
        <taxon>Actinomycetes</taxon>
        <taxon>Kitasatosporales</taxon>
        <taxon>Streptomycetaceae</taxon>
        <taxon>Streptomyces</taxon>
    </lineage>
</organism>
<dbReference type="Proteomes" id="UP000481583">
    <property type="component" value="Unassembled WGS sequence"/>
</dbReference>
<dbReference type="InterPro" id="IPR007263">
    <property type="entry name" value="DCC1-like"/>
</dbReference>
<evidence type="ECO:0000313" key="2">
    <source>
        <dbReference type="Proteomes" id="UP000481583"/>
    </source>
</evidence>
<dbReference type="RefSeq" id="WP_165235787.1">
    <property type="nucleotide sequence ID" value="NZ_JAAKZV010000034.1"/>
</dbReference>
<comment type="caution">
    <text evidence="1">The sequence shown here is derived from an EMBL/GenBank/DDBJ whole genome shotgun (WGS) entry which is preliminary data.</text>
</comment>